<feature type="compositionally biased region" description="Polar residues" evidence="1">
    <location>
        <begin position="50"/>
        <end position="60"/>
    </location>
</feature>
<comment type="caution">
    <text evidence="2">The sequence shown here is derived from an EMBL/GenBank/DDBJ whole genome shotgun (WGS) entry which is preliminary data.</text>
</comment>
<proteinExistence type="predicted"/>
<sequence>MIFCNHLGEYKKDELLEAARSGNEEKLMAPALRQEAQRQHAHAIDWPGNETKQNAVDGTS</sequence>
<protein>
    <submittedName>
        <fullName evidence="2">Uncharacterized protein</fullName>
    </submittedName>
</protein>
<keyword evidence="3" id="KW-1185">Reference proteome</keyword>
<accession>A0AAV9SNH8</accession>
<gene>
    <name evidence="2" type="ORF">CRENBAI_009901</name>
</gene>
<evidence type="ECO:0000313" key="2">
    <source>
        <dbReference type="EMBL" id="KAK5622127.1"/>
    </source>
</evidence>
<organism evidence="2 3">
    <name type="scientific">Crenichthys baileyi</name>
    <name type="common">White River springfish</name>
    <dbReference type="NCBI Taxonomy" id="28760"/>
    <lineage>
        <taxon>Eukaryota</taxon>
        <taxon>Metazoa</taxon>
        <taxon>Chordata</taxon>
        <taxon>Craniata</taxon>
        <taxon>Vertebrata</taxon>
        <taxon>Euteleostomi</taxon>
        <taxon>Actinopterygii</taxon>
        <taxon>Neopterygii</taxon>
        <taxon>Teleostei</taxon>
        <taxon>Neoteleostei</taxon>
        <taxon>Acanthomorphata</taxon>
        <taxon>Ovalentaria</taxon>
        <taxon>Atherinomorphae</taxon>
        <taxon>Cyprinodontiformes</taxon>
        <taxon>Goodeidae</taxon>
        <taxon>Crenichthys</taxon>
    </lineage>
</organism>
<name>A0AAV9SNH8_9TELE</name>
<evidence type="ECO:0000313" key="3">
    <source>
        <dbReference type="Proteomes" id="UP001311232"/>
    </source>
</evidence>
<reference evidence="2 3" key="1">
    <citation type="submission" date="2021-06" db="EMBL/GenBank/DDBJ databases">
        <authorList>
            <person name="Palmer J.M."/>
        </authorList>
    </citation>
    <scope>NUCLEOTIDE SEQUENCE [LARGE SCALE GENOMIC DNA]</scope>
    <source>
        <strain evidence="2 3">MEX-2019</strain>
        <tissue evidence="2">Muscle</tissue>
    </source>
</reference>
<feature type="region of interest" description="Disordered" evidence="1">
    <location>
        <begin position="33"/>
        <end position="60"/>
    </location>
</feature>
<dbReference type="Proteomes" id="UP001311232">
    <property type="component" value="Unassembled WGS sequence"/>
</dbReference>
<dbReference type="AlphaFoldDB" id="A0AAV9SNH8"/>
<dbReference type="EMBL" id="JAHHUM010000192">
    <property type="protein sequence ID" value="KAK5622127.1"/>
    <property type="molecule type" value="Genomic_DNA"/>
</dbReference>
<evidence type="ECO:0000256" key="1">
    <source>
        <dbReference type="SAM" id="MobiDB-lite"/>
    </source>
</evidence>